<proteinExistence type="predicted"/>
<protein>
    <submittedName>
        <fullName evidence="1">Uncharacterized protein</fullName>
    </submittedName>
</protein>
<reference evidence="1" key="1">
    <citation type="submission" date="2021-01" db="EMBL/GenBank/DDBJ databases">
        <authorList>
            <person name="Corre E."/>
            <person name="Pelletier E."/>
            <person name="Niang G."/>
            <person name="Scheremetjew M."/>
            <person name="Finn R."/>
            <person name="Kale V."/>
            <person name="Holt S."/>
            <person name="Cochrane G."/>
            <person name="Meng A."/>
            <person name="Brown T."/>
            <person name="Cohen L."/>
        </authorList>
    </citation>
    <scope>NUCLEOTIDE SEQUENCE</scope>
    <source>
        <strain evidence="1">NIES-381</strain>
    </source>
</reference>
<dbReference type="AlphaFoldDB" id="A0A7S1HS63"/>
<name>A0A7S1HS63_9EUGL</name>
<accession>A0A7S1HS63</accession>
<dbReference type="EMBL" id="HBGA01001614">
    <property type="protein sequence ID" value="CAD8989583.1"/>
    <property type="molecule type" value="Transcribed_RNA"/>
</dbReference>
<evidence type="ECO:0000313" key="1">
    <source>
        <dbReference type="EMBL" id="CAD8989583.1"/>
    </source>
</evidence>
<sequence>MLERRDSASVVHLCRDNTKKSLPPLGGDGTPGGCSPAVILTHVSGLQCPWLRAKTTLCVLYWAWPKGPSVLVARAGGDQTTQITGGHAVSVSAALHSGQKGPLKVPSVQ</sequence>
<organism evidence="1">
    <name type="scientific">Eutreptiella gymnastica</name>
    <dbReference type="NCBI Taxonomy" id="73025"/>
    <lineage>
        <taxon>Eukaryota</taxon>
        <taxon>Discoba</taxon>
        <taxon>Euglenozoa</taxon>
        <taxon>Euglenida</taxon>
        <taxon>Spirocuta</taxon>
        <taxon>Euglenophyceae</taxon>
        <taxon>Eutreptiales</taxon>
        <taxon>Eutreptiaceae</taxon>
        <taxon>Eutreptiella</taxon>
    </lineage>
</organism>
<gene>
    <name evidence="1" type="ORF">EGYM00392_LOCUS624</name>
</gene>